<evidence type="ECO:0000256" key="8">
    <source>
        <dbReference type="ARBA" id="ARBA00029447"/>
    </source>
</evidence>
<sequence>MKGKKNRTKDNLNKSFVLGLRGKLIIIFILVITIPIVVLGAGAYLTSTSVVKSQFEELTKSLGDEVNRAIDTYFHSFEESVEYMGKESNVQSIYSNLDSRIWMLKSFENYINNYTDVANIYLGTEKGDMFVYPKATLPPGFDPRKRDWYIEAVKNNKATWIDPYIDTATKEIVISVGVPVYDTRNKLIGVLGIDIKLETLSDIITNIKVGQTGYPILYDREGIILVHKNKDLVGNTSTVPKLHEAIKAGDVEFLEYDFNENGTIKKKFATINVLNRLDWRIASSVYLDEISGHTKRLLTSTILIGGVSLMVAMIVAILLARSITNPIKSLTQSMERMKEGDFTIKSKITTKDEIGLLSESFNIMTENLSRFVRMIQDVSIDVTNASQNLAATSEETSASSEEVARTVEEIAKGASEQAQDSERGVMLVSDLAVKFAELTHNSDDMLKSAKEVMDTSISSVAIVEELQKKTELNNIGTNEIEKEILNLHERIKFIGDILQTIDSIAEQTNLLALNASIEAARAGEHGKGFAVVAEEIRKLAFDSRESSDRIKDIIVSIQAESEKTVNSMNGVKKRTDEQTKAVHEVNSAFTHISNSIDEIAQKIELITDYVGNMNRDKDKIVEAIENISSVSEETAAASEEVTASMQQQSMAVTEVAEAANKLSELAIKLNNEISRFKI</sequence>
<name>A0A1H3QZQ3_9FIRM</name>
<dbReference type="PROSITE" id="PS50111">
    <property type="entry name" value="CHEMOTAXIS_TRANSDUC_2"/>
    <property type="match status" value="1"/>
</dbReference>
<evidence type="ECO:0000313" key="13">
    <source>
        <dbReference type="EMBL" id="SDZ18535.1"/>
    </source>
</evidence>
<evidence type="ECO:0000256" key="9">
    <source>
        <dbReference type="PROSITE-ProRule" id="PRU00284"/>
    </source>
</evidence>
<keyword evidence="2" id="KW-1003">Cell membrane</keyword>
<dbReference type="Pfam" id="PF02743">
    <property type="entry name" value="dCache_1"/>
    <property type="match status" value="1"/>
</dbReference>
<proteinExistence type="inferred from homology"/>
<keyword evidence="6 10" id="KW-0472">Membrane</keyword>
<dbReference type="STRING" id="415015.SAMN05660462_02148"/>
<comment type="similarity">
    <text evidence="8">Belongs to the methyl-accepting chemotaxis (MCP) protein family.</text>
</comment>
<protein>
    <submittedName>
        <fullName evidence="13">Methyl-accepting chemotaxis protein</fullName>
    </submittedName>
</protein>
<dbReference type="Gene3D" id="3.30.450.20">
    <property type="entry name" value="PAS domain"/>
    <property type="match status" value="2"/>
</dbReference>
<dbReference type="Proteomes" id="UP000198625">
    <property type="component" value="Unassembled WGS sequence"/>
</dbReference>
<dbReference type="CDD" id="cd12912">
    <property type="entry name" value="PDC2_MCP_like"/>
    <property type="match status" value="1"/>
</dbReference>
<gene>
    <name evidence="13" type="ORF">SAMN05660462_02148</name>
</gene>
<dbReference type="SUPFAM" id="SSF58104">
    <property type="entry name" value="Methyl-accepting chemotaxis protein (MCP) signaling domain"/>
    <property type="match status" value="1"/>
</dbReference>
<dbReference type="SUPFAM" id="SSF103190">
    <property type="entry name" value="Sensory domain-like"/>
    <property type="match status" value="1"/>
</dbReference>
<evidence type="ECO:0000313" key="14">
    <source>
        <dbReference type="Proteomes" id="UP000198625"/>
    </source>
</evidence>
<dbReference type="AlphaFoldDB" id="A0A1H3QZQ3"/>
<evidence type="ECO:0000259" key="12">
    <source>
        <dbReference type="PROSITE" id="PS50885"/>
    </source>
</evidence>
<keyword evidence="5 10" id="KW-1133">Transmembrane helix</keyword>
<evidence type="ECO:0000256" key="7">
    <source>
        <dbReference type="ARBA" id="ARBA00023224"/>
    </source>
</evidence>
<dbReference type="SMART" id="SM00283">
    <property type="entry name" value="MA"/>
    <property type="match status" value="1"/>
</dbReference>
<evidence type="ECO:0000256" key="10">
    <source>
        <dbReference type="SAM" id="Phobius"/>
    </source>
</evidence>
<dbReference type="SMART" id="SM00304">
    <property type="entry name" value="HAMP"/>
    <property type="match status" value="1"/>
</dbReference>
<dbReference type="InterPro" id="IPR003660">
    <property type="entry name" value="HAMP_dom"/>
</dbReference>
<evidence type="ECO:0000256" key="1">
    <source>
        <dbReference type="ARBA" id="ARBA00004651"/>
    </source>
</evidence>
<evidence type="ECO:0000256" key="2">
    <source>
        <dbReference type="ARBA" id="ARBA00022475"/>
    </source>
</evidence>
<evidence type="ECO:0000256" key="4">
    <source>
        <dbReference type="ARBA" id="ARBA00022692"/>
    </source>
</evidence>
<feature type="transmembrane region" description="Helical" evidence="10">
    <location>
        <begin position="297"/>
        <end position="320"/>
    </location>
</feature>
<organism evidence="13 14">
    <name type="scientific">Proteiniborus ethanoligenes</name>
    <dbReference type="NCBI Taxonomy" id="415015"/>
    <lineage>
        <taxon>Bacteria</taxon>
        <taxon>Bacillati</taxon>
        <taxon>Bacillota</taxon>
        <taxon>Clostridia</taxon>
        <taxon>Eubacteriales</taxon>
        <taxon>Proteiniborus</taxon>
    </lineage>
</organism>
<evidence type="ECO:0000256" key="3">
    <source>
        <dbReference type="ARBA" id="ARBA00022500"/>
    </source>
</evidence>
<accession>A0A1H3QZQ3</accession>
<dbReference type="Pfam" id="PF00015">
    <property type="entry name" value="MCPsignal"/>
    <property type="match status" value="1"/>
</dbReference>
<feature type="domain" description="Methyl-accepting transducer" evidence="11">
    <location>
        <begin position="392"/>
        <end position="649"/>
    </location>
</feature>
<evidence type="ECO:0000259" key="11">
    <source>
        <dbReference type="PROSITE" id="PS50111"/>
    </source>
</evidence>
<evidence type="ECO:0000256" key="5">
    <source>
        <dbReference type="ARBA" id="ARBA00022989"/>
    </source>
</evidence>
<feature type="transmembrane region" description="Helical" evidence="10">
    <location>
        <begin position="24"/>
        <end position="45"/>
    </location>
</feature>
<dbReference type="PROSITE" id="PS50885">
    <property type="entry name" value="HAMP"/>
    <property type="match status" value="1"/>
</dbReference>
<dbReference type="GO" id="GO:0006935">
    <property type="term" value="P:chemotaxis"/>
    <property type="evidence" value="ECO:0007669"/>
    <property type="project" value="UniProtKB-KW"/>
</dbReference>
<reference evidence="13 14" key="1">
    <citation type="submission" date="2016-10" db="EMBL/GenBank/DDBJ databases">
        <authorList>
            <person name="de Groot N.N."/>
        </authorList>
    </citation>
    <scope>NUCLEOTIDE SEQUENCE [LARGE SCALE GENOMIC DNA]</scope>
    <source>
        <strain evidence="13 14">DSM 21650</strain>
    </source>
</reference>
<dbReference type="Pfam" id="PF00672">
    <property type="entry name" value="HAMP"/>
    <property type="match status" value="1"/>
</dbReference>
<dbReference type="EMBL" id="FNQE01000023">
    <property type="protein sequence ID" value="SDZ18535.1"/>
    <property type="molecule type" value="Genomic_DNA"/>
</dbReference>
<keyword evidence="4 10" id="KW-0812">Transmembrane</keyword>
<keyword evidence="3" id="KW-0145">Chemotaxis</keyword>
<evidence type="ECO:0000256" key="6">
    <source>
        <dbReference type="ARBA" id="ARBA00023136"/>
    </source>
</evidence>
<dbReference type="CDD" id="cd12913">
    <property type="entry name" value="PDC1_MCP_like"/>
    <property type="match status" value="1"/>
</dbReference>
<feature type="domain" description="HAMP" evidence="12">
    <location>
        <begin position="321"/>
        <end position="373"/>
    </location>
</feature>
<dbReference type="RefSeq" id="WP_091730999.1">
    <property type="nucleotide sequence ID" value="NZ_FNQE01000023.1"/>
</dbReference>
<dbReference type="InterPro" id="IPR029151">
    <property type="entry name" value="Sensor-like_sf"/>
</dbReference>
<keyword evidence="7 9" id="KW-0807">Transducer</keyword>
<dbReference type="Gene3D" id="1.10.287.950">
    <property type="entry name" value="Methyl-accepting chemotaxis protein"/>
    <property type="match status" value="1"/>
</dbReference>
<dbReference type="GO" id="GO:0005886">
    <property type="term" value="C:plasma membrane"/>
    <property type="evidence" value="ECO:0007669"/>
    <property type="project" value="UniProtKB-SubCell"/>
</dbReference>
<comment type="subcellular location">
    <subcellularLocation>
        <location evidence="1">Cell membrane</location>
        <topology evidence="1">Multi-pass membrane protein</topology>
    </subcellularLocation>
</comment>
<dbReference type="InterPro" id="IPR004089">
    <property type="entry name" value="MCPsignal_dom"/>
</dbReference>
<dbReference type="CDD" id="cd06225">
    <property type="entry name" value="HAMP"/>
    <property type="match status" value="1"/>
</dbReference>
<dbReference type="OrthoDB" id="13222at2"/>
<dbReference type="PANTHER" id="PTHR32089:SF114">
    <property type="entry name" value="METHYL-ACCEPTING CHEMOTAXIS PROTEIN MCPB"/>
    <property type="match status" value="1"/>
</dbReference>
<dbReference type="Gene3D" id="1.10.8.500">
    <property type="entry name" value="HAMP domain in histidine kinase"/>
    <property type="match status" value="1"/>
</dbReference>
<dbReference type="CDD" id="cd11386">
    <property type="entry name" value="MCP_signal"/>
    <property type="match status" value="1"/>
</dbReference>
<dbReference type="InterPro" id="IPR033479">
    <property type="entry name" value="dCache_1"/>
</dbReference>
<dbReference type="PANTHER" id="PTHR32089">
    <property type="entry name" value="METHYL-ACCEPTING CHEMOTAXIS PROTEIN MCPB"/>
    <property type="match status" value="1"/>
</dbReference>
<dbReference type="GO" id="GO:0007165">
    <property type="term" value="P:signal transduction"/>
    <property type="evidence" value="ECO:0007669"/>
    <property type="project" value="UniProtKB-KW"/>
</dbReference>
<keyword evidence="14" id="KW-1185">Reference proteome</keyword>